<comment type="caution">
    <text evidence="4">The sequence shown here is derived from an EMBL/GenBank/DDBJ whole genome shotgun (WGS) entry which is preliminary data.</text>
</comment>
<protein>
    <recommendedName>
        <fullName evidence="3">CCAAT-binding factor domain-containing protein</fullName>
    </recommendedName>
</protein>
<proteinExistence type="inferred from homology"/>
<evidence type="ECO:0000256" key="2">
    <source>
        <dbReference type="SAM" id="MobiDB-lite"/>
    </source>
</evidence>
<feature type="region of interest" description="Disordered" evidence="2">
    <location>
        <begin position="544"/>
        <end position="600"/>
    </location>
</feature>
<dbReference type="EMBL" id="JADGJD010000395">
    <property type="protein sequence ID" value="KAJ3051445.1"/>
    <property type="molecule type" value="Genomic_DNA"/>
</dbReference>
<evidence type="ECO:0000259" key="3">
    <source>
        <dbReference type="Pfam" id="PF03914"/>
    </source>
</evidence>
<feature type="region of interest" description="Disordered" evidence="2">
    <location>
        <begin position="889"/>
        <end position="919"/>
    </location>
</feature>
<sequence length="1238" mass="136562">MNKSIGGKSGADRRKGPPGKDQWKGKRKHSYLTKGKPLPSVPTTAVTHTKSISADPAIVKSKSQTAAKDQVQQARKKPNAREVLRREILALGGEESDMDLLEDALSGSEVEDDAPKKKAAKPEKGEEDEKSILSELQSFLSGTLKLDPSKSVVPEITDEEAEAEDDEDGEAEEEGGEEEGGEEEGESDEAEDAVNESYMDDQDEEDEAEGEHAFAEKYGKEDAGAVQDMVQQMLSGKKVDDKLSSKMLVQPGGHWYAFPVPPTPGNIGGSEDNVVELYKRAQQLWEADVQKYEKSKTMSAADRDFIATVLKSGTVTDKVSALTLLIQESPVHSLDALRDQLVHGMARKKARREAILAIDSIKDLFLNNLLPDRKLRYFRDQPLLSPHTKNVHLVLWFFEDSLKKLYFDFIKLLEELSRDPLLHVKNKMLTYISDLLSSKPEQEQNLLALLVNKLGDLDRKLASKASHLLAQLLLQHPNMKLVVVREVERLLFRPNVGERARYYAVTFLNQVILSRKKEEESVANKLVEIYFAVFDDLVKQNKEEARKPASGGEDGEKEEKGGKEKGRWRDGKKGAGGKGGKGGKGAKGKKGKGGKGDSAEKTEDVVKDIDGIDAKMMAALLTGVNRAFPFAKIADEVFEKHLNTLFTISHIGTFNISIQSLTLIHQVQSSTSSVSDRFYRALYETLLDTRLYTASKQALYLNLLYRSLKSDTSLKRSKALIKRIVQTCAHAQVPFVCAGLFLIGEIMKGRPGLFGMCTVAEDDDDEERFVDAPDEDEEEIMEAKPAMEDGAEEEVVPQKENKVGHVEVKYDGRKRDPTFANADRSCLWELSQFSSHYHPTVALYAHTLLSGHPIAPPSHATNYDPLQNHTLSRFLDRFVFKNPKKVSTPYKGSSLMQPRMGKNESQQQAEGREQLVSGGKKRGVVFEDEEKGEKKALDDAPVTADQWLARNEGDVPVDELFFFKYFQQKHRQTKPSKRKSTDLMDIDDGDSVASDQDISDTEIWEAMRRSSGFPAGGEGGDEDDDLDMSMMEDDEEESDEEVVLGEEGEELEGEGEELGGEEDSDGDFEGMDEVFKKMDGFGEGSEDEEDEMAQWAEGGAGGEDSEDAEEEEDDSFDMTAIEDASEPEDDTTGAFKNDSLVKGGDEEFAKFFAEDSDASDEGSEAESSGKPGKPGQGKRKRAAAQKMAQKAKELGYSGGYFDAAGGLGGEFASADDFERLMALEEDEDGVGVAGGVGG</sequence>
<feature type="region of interest" description="Disordered" evidence="2">
    <location>
        <begin position="91"/>
        <end position="212"/>
    </location>
</feature>
<feature type="compositionally biased region" description="Polar residues" evidence="2">
    <location>
        <begin position="61"/>
        <end position="73"/>
    </location>
</feature>
<feature type="region of interest" description="Disordered" evidence="2">
    <location>
        <begin position="973"/>
        <end position="1188"/>
    </location>
</feature>
<dbReference type="AlphaFoldDB" id="A0AAD5X1J9"/>
<dbReference type="PANTHER" id="PTHR12048">
    <property type="entry name" value="CCAAT-BINDING FACTOR-RELATED"/>
    <property type="match status" value="1"/>
</dbReference>
<evidence type="ECO:0000313" key="4">
    <source>
        <dbReference type="EMBL" id="KAJ3051445.1"/>
    </source>
</evidence>
<feature type="compositionally biased region" description="Acidic residues" evidence="2">
    <location>
        <begin position="156"/>
        <end position="209"/>
    </location>
</feature>
<dbReference type="InterPro" id="IPR016024">
    <property type="entry name" value="ARM-type_fold"/>
</dbReference>
<feature type="compositionally biased region" description="Basic and acidic residues" evidence="2">
    <location>
        <begin position="557"/>
        <end position="573"/>
    </location>
</feature>
<keyword evidence="5" id="KW-1185">Reference proteome</keyword>
<gene>
    <name evidence="4" type="ORF">HK097_007531</name>
</gene>
<name>A0AAD5X1J9_9FUNG</name>
<evidence type="ECO:0000313" key="5">
    <source>
        <dbReference type="Proteomes" id="UP001212841"/>
    </source>
</evidence>
<dbReference type="Proteomes" id="UP001212841">
    <property type="component" value="Unassembled WGS sequence"/>
</dbReference>
<comment type="similarity">
    <text evidence="1">Belongs to the CBF/MAK21 family.</text>
</comment>
<dbReference type="InterPro" id="IPR005612">
    <property type="entry name" value="CCAAT-binding_factor"/>
</dbReference>
<feature type="compositionally biased region" description="Basic residues" evidence="2">
    <location>
        <begin position="584"/>
        <end position="593"/>
    </location>
</feature>
<feature type="domain" description="CCAAT-binding factor" evidence="3">
    <location>
        <begin position="657"/>
        <end position="845"/>
    </location>
</feature>
<organism evidence="4 5">
    <name type="scientific">Rhizophlyctis rosea</name>
    <dbReference type="NCBI Taxonomy" id="64517"/>
    <lineage>
        <taxon>Eukaryota</taxon>
        <taxon>Fungi</taxon>
        <taxon>Fungi incertae sedis</taxon>
        <taxon>Chytridiomycota</taxon>
        <taxon>Chytridiomycota incertae sedis</taxon>
        <taxon>Chytridiomycetes</taxon>
        <taxon>Rhizophlyctidales</taxon>
        <taxon>Rhizophlyctidaceae</taxon>
        <taxon>Rhizophlyctis</taxon>
    </lineage>
</organism>
<evidence type="ECO:0000256" key="1">
    <source>
        <dbReference type="ARBA" id="ARBA00007797"/>
    </source>
</evidence>
<dbReference type="InterPro" id="IPR040155">
    <property type="entry name" value="CEBPZ/Mak21-like"/>
</dbReference>
<feature type="compositionally biased region" description="Acidic residues" evidence="2">
    <location>
        <begin position="1019"/>
        <end position="1072"/>
    </location>
</feature>
<feature type="region of interest" description="Disordered" evidence="2">
    <location>
        <begin position="1"/>
        <end position="79"/>
    </location>
</feature>
<reference evidence="4" key="1">
    <citation type="submission" date="2020-05" db="EMBL/GenBank/DDBJ databases">
        <title>Phylogenomic resolution of chytrid fungi.</title>
        <authorList>
            <person name="Stajich J.E."/>
            <person name="Amses K."/>
            <person name="Simmons R."/>
            <person name="Seto K."/>
            <person name="Myers J."/>
            <person name="Bonds A."/>
            <person name="Quandt C.A."/>
            <person name="Barry K."/>
            <person name="Liu P."/>
            <person name="Grigoriev I."/>
            <person name="Longcore J.E."/>
            <person name="James T.Y."/>
        </authorList>
    </citation>
    <scope>NUCLEOTIDE SEQUENCE</scope>
    <source>
        <strain evidence="4">JEL0318</strain>
    </source>
</reference>
<feature type="non-terminal residue" evidence="4">
    <location>
        <position position="1"/>
    </location>
</feature>
<dbReference type="SUPFAM" id="SSF48371">
    <property type="entry name" value="ARM repeat"/>
    <property type="match status" value="1"/>
</dbReference>
<accession>A0AAD5X1J9</accession>
<feature type="compositionally biased region" description="Polar residues" evidence="2">
    <location>
        <begin position="41"/>
        <end position="52"/>
    </location>
</feature>
<feature type="compositionally biased region" description="Basic and acidic residues" evidence="2">
    <location>
        <begin position="1143"/>
        <end position="1153"/>
    </location>
</feature>
<dbReference type="PANTHER" id="PTHR12048:SF0">
    <property type="entry name" value="CCAAT_ENHANCER-BINDING PROTEIN ZETA"/>
    <property type="match status" value="1"/>
</dbReference>
<dbReference type="GO" id="GO:0005634">
    <property type="term" value="C:nucleus"/>
    <property type="evidence" value="ECO:0007669"/>
    <property type="project" value="TreeGrafter"/>
</dbReference>
<feature type="compositionally biased region" description="Gly residues" evidence="2">
    <location>
        <begin position="574"/>
        <end position="583"/>
    </location>
</feature>
<dbReference type="Pfam" id="PF03914">
    <property type="entry name" value="CBF"/>
    <property type="match status" value="1"/>
</dbReference>
<feature type="compositionally biased region" description="Acidic residues" evidence="2">
    <location>
        <begin position="1103"/>
        <end position="1116"/>
    </location>
</feature>
<feature type="compositionally biased region" description="Acidic residues" evidence="2">
    <location>
        <begin position="1154"/>
        <end position="1164"/>
    </location>
</feature>
<feature type="compositionally biased region" description="Basic and acidic residues" evidence="2">
    <location>
        <begin position="113"/>
        <end position="124"/>
    </location>
</feature>